<dbReference type="AlphaFoldDB" id="G7H430"/>
<comment type="caution">
    <text evidence="3">The sequence shown here is derived from an EMBL/GenBank/DDBJ whole genome shotgun (WGS) entry which is preliminary data.</text>
</comment>
<feature type="signal peptide" evidence="2">
    <location>
        <begin position="1"/>
        <end position="28"/>
    </location>
</feature>
<accession>G7H430</accession>
<evidence type="ECO:0000256" key="1">
    <source>
        <dbReference type="SAM" id="MobiDB-lite"/>
    </source>
</evidence>
<name>G7H430_9ACTN</name>
<evidence type="ECO:0000313" key="3">
    <source>
        <dbReference type="EMBL" id="GAB10605.1"/>
    </source>
</evidence>
<dbReference type="RefSeq" id="WP_007322680.1">
    <property type="nucleotide sequence ID" value="NZ_BAEE01000061.1"/>
</dbReference>
<keyword evidence="2" id="KW-0732">Signal</keyword>
<reference evidence="3 4" key="1">
    <citation type="submission" date="2011-11" db="EMBL/GenBank/DDBJ databases">
        <title>Whole genome shotgun sequence of Gordonia araii NBRC 100433.</title>
        <authorList>
            <person name="Yoshida Y."/>
            <person name="Hosoyama A."/>
            <person name="Tsuchikane K."/>
            <person name="Katsumata H."/>
            <person name="Yamazaki S."/>
            <person name="Fujita N."/>
        </authorList>
    </citation>
    <scope>NUCLEOTIDE SEQUENCE [LARGE SCALE GENOMIC DNA]</scope>
    <source>
        <strain evidence="3 4">NBRC 100433</strain>
    </source>
</reference>
<sequence>MRLNFPLTAATVALTAGLVVAPTATATAAPASPATFNDLAAALSATPKKVDRRVLDSLGAFAPAIIGSMATPGPDGRVNPALFADAHRLGSDPSLSPEVRAVWQQVIDFLGEPGKRKQAAYAAQRYQADRKKKVKPGDPEIPRGPGAPRIQEFLYPTIGIGCMPESATGSLGSLGGGNSLGRALVTAGPQKAPAPGPKRGQIGYVYTSMGTGPAVNNRARPLVAQWLNLDNGRTGIISLRRNPKINATDGPGTFTAIATTGRGRVLSVISGDVTTKTKKKRIVSCGIVPVIGIAYV</sequence>
<gene>
    <name evidence="3" type="ORF">GOARA_061_00440</name>
</gene>
<organism evidence="3 4">
    <name type="scientific">Gordonia araii NBRC 100433</name>
    <dbReference type="NCBI Taxonomy" id="1073574"/>
    <lineage>
        <taxon>Bacteria</taxon>
        <taxon>Bacillati</taxon>
        <taxon>Actinomycetota</taxon>
        <taxon>Actinomycetes</taxon>
        <taxon>Mycobacteriales</taxon>
        <taxon>Gordoniaceae</taxon>
        <taxon>Gordonia</taxon>
    </lineage>
</organism>
<protein>
    <recommendedName>
        <fullName evidence="5">Secreted protein</fullName>
    </recommendedName>
</protein>
<keyword evidence="4" id="KW-1185">Reference proteome</keyword>
<proteinExistence type="predicted"/>
<feature type="chain" id="PRO_5003495800" description="Secreted protein" evidence="2">
    <location>
        <begin position="29"/>
        <end position="296"/>
    </location>
</feature>
<evidence type="ECO:0000256" key="2">
    <source>
        <dbReference type="SAM" id="SignalP"/>
    </source>
</evidence>
<evidence type="ECO:0008006" key="5">
    <source>
        <dbReference type="Google" id="ProtNLM"/>
    </source>
</evidence>
<feature type="region of interest" description="Disordered" evidence="1">
    <location>
        <begin position="126"/>
        <end position="148"/>
    </location>
</feature>
<dbReference type="STRING" id="1073574.GOARA_061_00440"/>
<dbReference type="Proteomes" id="UP000035088">
    <property type="component" value="Unassembled WGS sequence"/>
</dbReference>
<evidence type="ECO:0000313" key="4">
    <source>
        <dbReference type="Proteomes" id="UP000035088"/>
    </source>
</evidence>
<dbReference type="EMBL" id="BAEE01000061">
    <property type="protein sequence ID" value="GAB10605.1"/>
    <property type="molecule type" value="Genomic_DNA"/>
</dbReference>